<evidence type="ECO:0000313" key="9">
    <source>
        <dbReference type="EMBL" id="SPM32763.1"/>
    </source>
</evidence>
<dbReference type="InterPro" id="IPR005823">
    <property type="entry name" value="Ribosomal_uL13_bac-type"/>
</dbReference>
<evidence type="ECO:0000256" key="4">
    <source>
        <dbReference type="ARBA" id="ARBA00035201"/>
    </source>
</evidence>
<dbReference type="GO" id="GO:0022625">
    <property type="term" value="C:cytosolic large ribosomal subunit"/>
    <property type="evidence" value="ECO:0007669"/>
    <property type="project" value="TreeGrafter"/>
</dbReference>
<proteinExistence type="inferred from homology"/>
<sequence length="182" mass="19569">MSVAETSPTAHADRPPASTGIQPESNGSLEKVVSAVPTYAPKAGDTTRSWYVIDATDVVLGRLAVAAATLLRGKHKPTFAPNVDGGDFVIVINADKVAISGDKLKNKIAYSHSGYPGGLRKRSIGELMEKHPDRVVEKAIVGMLPHNKLSRQIERKLHVYAGPEHPHAAQKPVLFEIKQVAQ</sequence>
<protein>
    <recommendedName>
        <fullName evidence="4 5">Large ribosomal subunit protein uL13</fullName>
    </recommendedName>
</protein>
<organism evidence="9 10">
    <name type="scientific">Mycobacterium rhizamassiliense</name>
    <dbReference type="NCBI Taxonomy" id="1841860"/>
    <lineage>
        <taxon>Bacteria</taxon>
        <taxon>Bacillati</taxon>
        <taxon>Actinomycetota</taxon>
        <taxon>Actinomycetes</taxon>
        <taxon>Mycobacteriales</taxon>
        <taxon>Mycobacteriaceae</taxon>
        <taxon>Mycobacterium</taxon>
    </lineage>
</organism>
<dbReference type="HAMAP" id="MF_01366">
    <property type="entry name" value="Ribosomal_uL13"/>
    <property type="match status" value="1"/>
</dbReference>
<keyword evidence="3 5" id="KW-0687">Ribonucleoprotein</keyword>
<dbReference type="STRING" id="1841860.GCA_900157375_00564"/>
<accession>A0A2U3NMV8</accession>
<dbReference type="EMBL" id="FUFA01000002">
    <property type="protein sequence ID" value="SPM32763.1"/>
    <property type="molecule type" value="Genomic_DNA"/>
</dbReference>
<feature type="compositionally biased region" description="Polar residues" evidence="8">
    <location>
        <begin position="19"/>
        <end position="28"/>
    </location>
</feature>
<dbReference type="InterPro" id="IPR023563">
    <property type="entry name" value="Ribosomal_uL13_CS"/>
</dbReference>
<gene>
    <name evidence="5 7" type="primary">rplM</name>
    <name evidence="9" type="ORF">MRAB57_562</name>
</gene>
<dbReference type="AlphaFoldDB" id="A0A2U3NMV8"/>
<comment type="similarity">
    <text evidence="1 5 6">Belongs to the universal ribosomal protein uL13 family.</text>
</comment>
<keyword evidence="10" id="KW-1185">Reference proteome</keyword>
<evidence type="ECO:0000256" key="7">
    <source>
        <dbReference type="RuleBase" id="RU003878"/>
    </source>
</evidence>
<evidence type="ECO:0000256" key="1">
    <source>
        <dbReference type="ARBA" id="ARBA00006227"/>
    </source>
</evidence>
<name>A0A2U3NMV8_9MYCO</name>
<dbReference type="PANTHER" id="PTHR11545">
    <property type="entry name" value="RIBOSOMAL PROTEIN L13"/>
    <property type="match status" value="1"/>
</dbReference>
<dbReference type="InterPro" id="IPR005822">
    <property type="entry name" value="Ribosomal_uL13"/>
</dbReference>
<keyword evidence="2 5" id="KW-0689">Ribosomal protein</keyword>
<comment type="function">
    <text evidence="5 7">This protein is one of the early assembly proteins of the 50S ribosomal subunit, although it is not seen to bind rRNA by itself. It is important during the early stages of 50S assembly.</text>
</comment>
<evidence type="ECO:0000256" key="8">
    <source>
        <dbReference type="SAM" id="MobiDB-lite"/>
    </source>
</evidence>
<dbReference type="NCBIfam" id="TIGR01066">
    <property type="entry name" value="rplM_bact"/>
    <property type="match status" value="1"/>
</dbReference>
<dbReference type="PROSITE" id="PS00783">
    <property type="entry name" value="RIBOSOMAL_L13"/>
    <property type="match status" value="1"/>
</dbReference>
<dbReference type="PANTHER" id="PTHR11545:SF2">
    <property type="entry name" value="LARGE RIBOSOMAL SUBUNIT PROTEIN UL13M"/>
    <property type="match status" value="1"/>
</dbReference>
<dbReference type="CDD" id="cd00392">
    <property type="entry name" value="Ribosomal_L13"/>
    <property type="match status" value="1"/>
</dbReference>
<dbReference type="FunFam" id="3.90.1180.10:FF:000001">
    <property type="entry name" value="50S ribosomal protein L13"/>
    <property type="match status" value="1"/>
</dbReference>
<dbReference type="InterPro" id="IPR036899">
    <property type="entry name" value="Ribosomal_uL13_sf"/>
</dbReference>
<dbReference type="Gene3D" id="3.90.1180.10">
    <property type="entry name" value="Ribosomal protein L13"/>
    <property type="match status" value="1"/>
</dbReference>
<dbReference type="GO" id="GO:0003729">
    <property type="term" value="F:mRNA binding"/>
    <property type="evidence" value="ECO:0007669"/>
    <property type="project" value="TreeGrafter"/>
</dbReference>
<dbReference type="Proteomes" id="UP000240988">
    <property type="component" value="Unassembled WGS sequence"/>
</dbReference>
<evidence type="ECO:0000256" key="6">
    <source>
        <dbReference type="RuleBase" id="RU003877"/>
    </source>
</evidence>
<dbReference type="GO" id="GO:0017148">
    <property type="term" value="P:negative regulation of translation"/>
    <property type="evidence" value="ECO:0007669"/>
    <property type="project" value="TreeGrafter"/>
</dbReference>
<evidence type="ECO:0000313" key="10">
    <source>
        <dbReference type="Proteomes" id="UP000240988"/>
    </source>
</evidence>
<evidence type="ECO:0000256" key="5">
    <source>
        <dbReference type="HAMAP-Rule" id="MF_01366"/>
    </source>
</evidence>
<feature type="region of interest" description="Disordered" evidence="8">
    <location>
        <begin position="1"/>
        <end position="28"/>
    </location>
</feature>
<dbReference type="GO" id="GO:0006412">
    <property type="term" value="P:translation"/>
    <property type="evidence" value="ECO:0007669"/>
    <property type="project" value="UniProtKB-UniRule"/>
</dbReference>
<evidence type="ECO:0000256" key="2">
    <source>
        <dbReference type="ARBA" id="ARBA00022980"/>
    </source>
</evidence>
<dbReference type="Pfam" id="PF00572">
    <property type="entry name" value="Ribosomal_L13"/>
    <property type="match status" value="1"/>
</dbReference>
<comment type="subunit">
    <text evidence="5">Part of the 50S ribosomal subunit.</text>
</comment>
<reference evidence="9 10" key="1">
    <citation type="submission" date="2017-01" db="EMBL/GenBank/DDBJ databases">
        <authorList>
            <consortium name="Urmite Genomes"/>
        </authorList>
    </citation>
    <scope>NUCLEOTIDE SEQUENCE [LARGE SCALE GENOMIC DNA]</scope>
    <source>
        <strain evidence="9 10">AB57</strain>
    </source>
</reference>
<evidence type="ECO:0000256" key="3">
    <source>
        <dbReference type="ARBA" id="ARBA00023274"/>
    </source>
</evidence>
<dbReference type="SUPFAM" id="SSF52161">
    <property type="entry name" value="Ribosomal protein L13"/>
    <property type="match status" value="1"/>
</dbReference>
<dbReference type="GO" id="GO:0003735">
    <property type="term" value="F:structural constituent of ribosome"/>
    <property type="evidence" value="ECO:0007669"/>
    <property type="project" value="InterPro"/>
</dbReference>